<evidence type="ECO:0000313" key="2">
    <source>
        <dbReference type="Proteomes" id="UP000198211"/>
    </source>
</evidence>
<gene>
    <name evidence="1" type="ORF">PHMEG_00033280</name>
</gene>
<dbReference type="Proteomes" id="UP000198211">
    <property type="component" value="Unassembled WGS sequence"/>
</dbReference>
<keyword evidence="2" id="KW-1185">Reference proteome</keyword>
<name>A0A225UW88_9STRA</name>
<protein>
    <submittedName>
        <fullName evidence="1">Uncharacterized protein</fullName>
    </submittedName>
</protein>
<feature type="non-terminal residue" evidence="1">
    <location>
        <position position="1"/>
    </location>
</feature>
<comment type="caution">
    <text evidence="1">The sequence shown here is derived from an EMBL/GenBank/DDBJ whole genome shotgun (WGS) entry which is preliminary data.</text>
</comment>
<organism evidence="1 2">
    <name type="scientific">Phytophthora megakarya</name>
    <dbReference type="NCBI Taxonomy" id="4795"/>
    <lineage>
        <taxon>Eukaryota</taxon>
        <taxon>Sar</taxon>
        <taxon>Stramenopiles</taxon>
        <taxon>Oomycota</taxon>
        <taxon>Peronosporomycetes</taxon>
        <taxon>Peronosporales</taxon>
        <taxon>Peronosporaceae</taxon>
        <taxon>Phytophthora</taxon>
    </lineage>
</organism>
<sequence length="75" mass="8886">DKHVEDYITMQVDKSITLDIVYEHGMEAFNEQKEYNLLLYLSMAMETVKERADVYVEYKDVVCTCSKCAYYRSPK</sequence>
<dbReference type="AlphaFoldDB" id="A0A225UW88"/>
<accession>A0A225UW88</accession>
<reference evidence="2" key="1">
    <citation type="submission" date="2017-03" db="EMBL/GenBank/DDBJ databases">
        <title>Phytopthora megakarya and P. palmivora, two closely related causual agents of cacao black pod achieved similar genome size and gene model numbers by different mechanisms.</title>
        <authorList>
            <person name="Ali S."/>
            <person name="Shao J."/>
            <person name="Larry D.J."/>
            <person name="Kronmiller B."/>
            <person name="Shen D."/>
            <person name="Strem M.D."/>
            <person name="Melnick R.L."/>
            <person name="Guiltinan M.J."/>
            <person name="Tyler B.M."/>
            <person name="Meinhardt L.W."/>
            <person name="Bailey B.A."/>
        </authorList>
    </citation>
    <scope>NUCLEOTIDE SEQUENCE [LARGE SCALE GENOMIC DNA]</scope>
    <source>
        <strain evidence="2">zdho120</strain>
    </source>
</reference>
<proteinExistence type="predicted"/>
<dbReference type="OrthoDB" id="120850at2759"/>
<evidence type="ECO:0000313" key="1">
    <source>
        <dbReference type="EMBL" id="OWY96449.1"/>
    </source>
</evidence>
<dbReference type="EMBL" id="NBNE01011617">
    <property type="protein sequence ID" value="OWY96449.1"/>
    <property type="molecule type" value="Genomic_DNA"/>
</dbReference>